<evidence type="ECO:0000313" key="7">
    <source>
        <dbReference type="EMBL" id="MDU0343515.1"/>
    </source>
</evidence>
<evidence type="ECO:0000256" key="5">
    <source>
        <dbReference type="ARBA" id="ARBA00023136"/>
    </source>
</evidence>
<protein>
    <submittedName>
        <fullName evidence="7">Branched-chain amino acid ABC transporter permease</fullName>
    </submittedName>
</protein>
<dbReference type="PANTHER" id="PTHR30482:SF17">
    <property type="entry name" value="ABC TRANSPORTER ATP-BINDING PROTEIN"/>
    <property type="match status" value="1"/>
</dbReference>
<dbReference type="EMBL" id="JAWDID010000072">
    <property type="protein sequence ID" value="MDU0343515.1"/>
    <property type="molecule type" value="Genomic_DNA"/>
</dbReference>
<dbReference type="RefSeq" id="WP_316021226.1">
    <property type="nucleotide sequence ID" value="NZ_JAWDID010000072.1"/>
</dbReference>
<feature type="transmembrane region" description="Helical" evidence="6">
    <location>
        <begin position="226"/>
        <end position="244"/>
    </location>
</feature>
<feature type="transmembrane region" description="Helical" evidence="6">
    <location>
        <begin position="100"/>
        <end position="123"/>
    </location>
</feature>
<keyword evidence="5 6" id="KW-0472">Membrane</keyword>
<feature type="transmembrane region" description="Helical" evidence="6">
    <location>
        <begin position="130"/>
        <end position="151"/>
    </location>
</feature>
<name>A0ABU3SGK1_9HYPH</name>
<reference evidence="7 8" key="1">
    <citation type="submission" date="2023-09" db="EMBL/GenBank/DDBJ databases">
        <title>Whole genome shotgun sequencing (WGS) of Bosea sp. ZW T0_25, isolated from stored onions (Allium cepa).</title>
        <authorList>
            <person name="Stoll D.A."/>
            <person name="Huch M."/>
        </authorList>
    </citation>
    <scope>NUCLEOTIDE SEQUENCE [LARGE SCALE GENOMIC DNA]</scope>
    <source>
        <strain evidence="7 8">ZW T0_25</strain>
    </source>
</reference>
<feature type="transmembrane region" description="Helical" evidence="6">
    <location>
        <begin position="22"/>
        <end position="41"/>
    </location>
</feature>
<dbReference type="InterPro" id="IPR043428">
    <property type="entry name" value="LivM-like"/>
</dbReference>
<keyword evidence="8" id="KW-1185">Reference proteome</keyword>
<dbReference type="PANTHER" id="PTHR30482">
    <property type="entry name" value="HIGH-AFFINITY BRANCHED-CHAIN AMINO ACID TRANSPORT SYSTEM PERMEASE"/>
    <property type="match status" value="1"/>
</dbReference>
<keyword evidence="4 6" id="KW-1133">Transmembrane helix</keyword>
<evidence type="ECO:0000256" key="2">
    <source>
        <dbReference type="ARBA" id="ARBA00022475"/>
    </source>
</evidence>
<gene>
    <name evidence="7" type="ORF">RKE40_26815</name>
</gene>
<dbReference type="InterPro" id="IPR001851">
    <property type="entry name" value="ABC_transp_permease"/>
</dbReference>
<evidence type="ECO:0000256" key="6">
    <source>
        <dbReference type="SAM" id="Phobius"/>
    </source>
</evidence>
<evidence type="ECO:0000256" key="3">
    <source>
        <dbReference type="ARBA" id="ARBA00022692"/>
    </source>
</evidence>
<organism evidence="7 8">
    <name type="scientific">Bosea rubneri</name>
    <dbReference type="NCBI Taxonomy" id="3075434"/>
    <lineage>
        <taxon>Bacteria</taxon>
        <taxon>Pseudomonadati</taxon>
        <taxon>Pseudomonadota</taxon>
        <taxon>Alphaproteobacteria</taxon>
        <taxon>Hyphomicrobiales</taxon>
        <taxon>Boseaceae</taxon>
        <taxon>Bosea</taxon>
    </lineage>
</organism>
<dbReference type="CDD" id="cd06581">
    <property type="entry name" value="TM_PBP1_LivM_like"/>
    <property type="match status" value="1"/>
</dbReference>
<evidence type="ECO:0000256" key="1">
    <source>
        <dbReference type="ARBA" id="ARBA00004651"/>
    </source>
</evidence>
<keyword evidence="2" id="KW-1003">Cell membrane</keyword>
<evidence type="ECO:0000313" key="8">
    <source>
        <dbReference type="Proteomes" id="UP001254257"/>
    </source>
</evidence>
<evidence type="ECO:0000256" key="4">
    <source>
        <dbReference type="ARBA" id="ARBA00022989"/>
    </source>
</evidence>
<feature type="transmembrane region" description="Helical" evidence="6">
    <location>
        <begin position="47"/>
        <end position="68"/>
    </location>
</feature>
<accession>A0ABU3SGK1</accession>
<comment type="subcellular location">
    <subcellularLocation>
        <location evidence="1">Cell membrane</location>
        <topology evidence="1">Multi-pass membrane protein</topology>
    </subcellularLocation>
</comment>
<feature type="transmembrane region" description="Helical" evidence="6">
    <location>
        <begin position="176"/>
        <end position="196"/>
    </location>
</feature>
<proteinExistence type="predicted"/>
<keyword evidence="3 6" id="KW-0812">Transmembrane</keyword>
<sequence>MSAAPALAETIAAPAPRKRGRLLLPVLLFCLLALAPLAVSLGMPAGWLALLTRAMIFAIAALSLDLILGVGGLVSFGHAAFLGIGAYVTGIMITEGHAEALVILPVLLGICALFAAVTGAICLRTRGVTFIMITLAFGQMVYFLAQALSAYGGDDGLTLYEKSTIAGLDLFSTRTGFFYCVLAALAGCYVLVRILVASRFGRILRASRENPVRVSVTGFDVTRIRLVAYVISGMLAGLAGFFLANHTDFVSPAFMSWQRSGELIFMTVLGGVGSLHGAIIGAIAYLIAEDALSHLTEHWRVIFGPLIVLFVLFTRGGIVGMLRRAGGGRDA</sequence>
<dbReference type="Proteomes" id="UP001254257">
    <property type="component" value="Unassembled WGS sequence"/>
</dbReference>
<dbReference type="Pfam" id="PF02653">
    <property type="entry name" value="BPD_transp_2"/>
    <property type="match status" value="1"/>
</dbReference>
<feature type="transmembrane region" description="Helical" evidence="6">
    <location>
        <begin position="75"/>
        <end position="94"/>
    </location>
</feature>
<feature type="transmembrane region" description="Helical" evidence="6">
    <location>
        <begin position="299"/>
        <end position="322"/>
    </location>
</feature>
<comment type="caution">
    <text evidence="7">The sequence shown here is derived from an EMBL/GenBank/DDBJ whole genome shotgun (WGS) entry which is preliminary data.</text>
</comment>
<feature type="transmembrane region" description="Helical" evidence="6">
    <location>
        <begin position="264"/>
        <end position="287"/>
    </location>
</feature>